<sequence length="169" mass="19579">MRLKYLFIPMIAVFLLFAFVKADKDYYRTANQDVYSEQVVKEVVQTFFKGFHTQDSILIKKVVHPDVMMQSIGKGELGEVQLSKQDFSGFLKSICSIPETTTFEERIDSYEIKMDGKMANVWTPYSFYINGSLSHCGTNSFQLFKRNGVWKIFYIVDTRDREGCGEKRG</sequence>
<reference evidence="2" key="1">
    <citation type="journal article" date="2019" name="Int. J. Syst. Evol. Microbiol.">
        <title>The Global Catalogue of Microorganisms (GCM) 10K type strain sequencing project: providing services to taxonomists for standard genome sequencing and annotation.</title>
        <authorList>
            <consortium name="The Broad Institute Genomics Platform"/>
            <consortium name="The Broad Institute Genome Sequencing Center for Infectious Disease"/>
            <person name="Wu L."/>
            <person name="Ma J."/>
        </authorList>
    </citation>
    <scope>NUCLEOTIDE SEQUENCE [LARGE SCALE GENOMIC DNA]</scope>
    <source>
        <strain evidence="2">CGMCC 4.7427</strain>
    </source>
</reference>
<dbReference type="Proteomes" id="UP001595878">
    <property type="component" value="Unassembled WGS sequence"/>
</dbReference>
<protein>
    <submittedName>
        <fullName evidence="1">Nuclear transport factor 2 family protein</fullName>
    </submittedName>
</protein>
<evidence type="ECO:0000313" key="2">
    <source>
        <dbReference type="Proteomes" id="UP001595878"/>
    </source>
</evidence>
<accession>A0ABV9L8U4</accession>
<dbReference type="EMBL" id="JBHSHB010000009">
    <property type="protein sequence ID" value="MFC4690118.1"/>
    <property type="molecule type" value="Genomic_DNA"/>
</dbReference>
<name>A0ABV9L8U4_9FLAO</name>
<gene>
    <name evidence="1" type="ORF">ACFO5T_06725</name>
</gene>
<dbReference type="InterPro" id="IPR032710">
    <property type="entry name" value="NTF2-like_dom_sf"/>
</dbReference>
<evidence type="ECO:0000313" key="1">
    <source>
        <dbReference type="EMBL" id="MFC4690118.1"/>
    </source>
</evidence>
<organism evidence="1 2">
    <name type="scientific">Dokdonia genika</name>
    <dbReference type="NCBI Taxonomy" id="308113"/>
    <lineage>
        <taxon>Bacteria</taxon>
        <taxon>Pseudomonadati</taxon>
        <taxon>Bacteroidota</taxon>
        <taxon>Flavobacteriia</taxon>
        <taxon>Flavobacteriales</taxon>
        <taxon>Flavobacteriaceae</taxon>
        <taxon>Dokdonia</taxon>
    </lineage>
</organism>
<dbReference type="RefSeq" id="WP_380033076.1">
    <property type="nucleotide sequence ID" value="NZ_JBHSHB010000009.1"/>
</dbReference>
<comment type="caution">
    <text evidence="1">The sequence shown here is derived from an EMBL/GenBank/DDBJ whole genome shotgun (WGS) entry which is preliminary data.</text>
</comment>
<dbReference type="Pfam" id="PF12893">
    <property type="entry name" value="Lumazine_bd_2"/>
    <property type="match status" value="1"/>
</dbReference>
<keyword evidence="2" id="KW-1185">Reference proteome</keyword>
<dbReference type="Gene3D" id="3.10.450.50">
    <property type="match status" value="1"/>
</dbReference>
<proteinExistence type="predicted"/>
<dbReference type="SUPFAM" id="SSF54427">
    <property type="entry name" value="NTF2-like"/>
    <property type="match status" value="1"/>
</dbReference>
<dbReference type="InterPro" id="IPR039437">
    <property type="entry name" value="FrzH/put_lumazine-bd"/>
</dbReference>